<evidence type="ECO:0000313" key="4">
    <source>
        <dbReference type="Proteomes" id="UP000466607"/>
    </source>
</evidence>
<dbReference type="InterPro" id="IPR016040">
    <property type="entry name" value="NAD(P)-bd_dom"/>
</dbReference>
<dbReference type="SUPFAM" id="SSF51735">
    <property type="entry name" value="NAD(P)-binding Rossmann-fold domains"/>
    <property type="match status" value="1"/>
</dbReference>
<dbReference type="InterPro" id="IPR036291">
    <property type="entry name" value="NAD(P)-bd_dom_sf"/>
</dbReference>
<dbReference type="PANTHER" id="PTHR43162">
    <property type="match status" value="1"/>
</dbReference>
<evidence type="ECO:0000313" key="3">
    <source>
        <dbReference type="EMBL" id="BBY15668.1"/>
    </source>
</evidence>
<evidence type="ECO:0000259" key="2">
    <source>
        <dbReference type="Pfam" id="PF13460"/>
    </source>
</evidence>
<sequence>MLGATGNTGSAVVDALRRFPDLSVRTATRQPAPPTAHDHRRFDWADRATWGEALDGVDRMYLVAPVGDAEPMAVVAPFLEQAGAAGVRRVVALSSSAVAFGEPGLGQVASAVREVFEEWEVLRPSWFMQNFTGAHPVAESIRATGGFVTATGTGRLPFIDGRDIGRVAAHLLAAREPQCAEHVLTGPEALTYDDAAAIMSEVTGRSVRHRSVEPERFTDFLVASGYDPDFAAVLAALDALVRDGTQSEVTDAVERLTRTPPRSFAAYLRALVAV</sequence>
<protein>
    <submittedName>
        <fullName evidence="3">Oxidoreductase</fullName>
    </submittedName>
</protein>
<dbReference type="PANTHER" id="PTHR43162:SF1">
    <property type="entry name" value="PRESTALK A DIFFERENTIATION PROTEIN A"/>
    <property type="match status" value="1"/>
</dbReference>
<reference evidence="3 4" key="1">
    <citation type="journal article" date="2019" name="Emerg. Microbes Infect.">
        <title>Comprehensive subspecies identification of 175 nontuberculous mycobacteria species based on 7547 genomic profiles.</title>
        <authorList>
            <person name="Matsumoto Y."/>
            <person name="Kinjo T."/>
            <person name="Motooka D."/>
            <person name="Nabeya D."/>
            <person name="Jung N."/>
            <person name="Uechi K."/>
            <person name="Horii T."/>
            <person name="Iida T."/>
            <person name="Fujita J."/>
            <person name="Nakamura S."/>
        </authorList>
    </citation>
    <scope>NUCLEOTIDE SEQUENCE [LARGE SCALE GENOMIC DNA]</scope>
    <source>
        <strain evidence="3 4">JCM 17423</strain>
    </source>
</reference>
<evidence type="ECO:0000259" key="1">
    <source>
        <dbReference type="Pfam" id="PF05368"/>
    </source>
</evidence>
<dbReference type="Pfam" id="PF13460">
    <property type="entry name" value="NAD_binding_10"/>
    <property type="match status" value="1"/>
</dbReference>
<organism evidence="3 4">
    <name type="scientific">Mycolicibacterium litorale</name>
    <dbReference type="NCBI Taxonomy" id="758802"/>
    <lineage>
        <taxon>Bacteria</taxon>
        <taxon>Bacillati</taxon>
        <taxon>Actinomycetota</taxon>
        <taxon>Actinomycetes</taxon>
        <taxon>Mycobacteriales</taxon>
        <taxon>Mycobacteriaceae</taxon>
        <taxon>Mycolicibacterium</taxon>
    </lineage>
</organism>
<keyword evidence="4" id="KW-1185">Reference proteome</keyword>
<dbReference type="Pfam" id="PF05368">
    <property type="entry name" value="NmrA"/>
    <property type="match status" value="1"/>
</dbReference>
<dbReference type="InterPro" id="IPR051604">
    <property type="entry name" value="Ergot_Alk_Oxidoreductase"/>
</dbReference>
<dbReference type="AlphaFoldDB" id="A0AAD1IJP0"/>
<name>A0AAD1IJP0_9MYCO</name>
<dbReference type="Gene3D" id="3.40.50.720">
    <property type="entry name" value="NAD(P)-binding Rossmann-like Domain"/>
    <property type="match status" value="1"/>
</dbReference>
<dbReference type="Proteomes" id="UP000466607">
    <property type="component" value="Chromosome"/>
</dbReference>
<feature type="domain" description="NAD(P)-binding" evidence="2">
    <location>
        <begin position="3"/>
        <end position="100"/>
    </location>
</feature>
<gene>
    <name evidence="3" type="ORF">MLIT_12600</name>
</gene>
<proteinExistence type="predicted"/>
<dbReference type="EMBL" id="AP022586">
    <property type="protein sequence ID" value="BBY15668.1"/>
    <property type="molecule type" value="Genomic_DNA"/>
</dbReference>
<accession>A0AAD1IJP0</accession>
<dbReference type="Gene3D" id="3.90.25.10">
    <property type="entry name" value="UDP-galactose 4-epimerase, domain 1"/>
    <property type="match status" value="1"/>
</dbReference>
<feature type="domain" description="NmrA-like" evidence="1">
    <location>
        <begin position="121"/>
        <end position="238"/>
    </location>
</feature>
<dbReference type="InterPro" id="IPR008030">
    <property type="entry name" value="NmrA-like"/>
</dbReference>